<feature type="transmembrane region" description="Helical" evidence="2">
    <location>
        <begin position="6"/>
        <end position="27"/>
    </location>
</feature>
<evidence type="ECO:0000313" key="4">
    <source>
        <dbReference type="Proteomes" id="UP000280507"/>
    </source>
</evidence>
<organism evidence="3 4">
    <name type="scientific">Marinomonas hwangdonensis</name>
    <dbReference type="NCBI Taxonomy" id="1053647"/>
    <lineage>
        <taxon>Bacteria</taxon>
        <taxon>Pseudomonadati</taxon>
        <taxon>Pseudomonadota</taxon>
        <taxon>Gammaproteobacteria</taxon>
        <taxon>Oceanospirillales</taxon>
        <taxon>Oceanospirillaceae</taxon>
        <taxon>Marinomonas</taxon>
    </lineage>
</organism>
<dbReference type="OrthoDB" id="6094357at2"/>
<keyword evidence="1" id="KW-0175">Coiled coil</keyword>
<evidence type="ECO:0000313" key="3">
    <source>
        <dbReference type="EMBL" id="RNF50009.1"/>
    </source>
</evidence>
<dbReference type="RefSeq" id="WP_123095992.1">
    <property type="nucleotide sequence ID" value="NZ_RIZG01000006.1"/>
</dbReference>
<keyword evidence="2" id="KW-0472">Membrane</keyword>
<reference evidence="3 4" key="1">
    <citation type="journal article" date="2012" name="Int. J. Syst. Evol. Microbiol.">
        <title>Marinomonas hwangdonensis sp. nov., isolated from seawater.</title>
        <authorList>
            <person name="Jung Y.T."/>
            <person name="Oh T.K."/>
            <person name="Yoon J.H."/>
        </authorList>
    </citation>
    <scope>NUCLEOTIDE SEQUENCE [LARGE SCALE GENOMIC DNA]</scope>
    <source>
        <strain evidence="3 4">HDW-15</strain>
    </source>
</reference>
<name>A0A3M8Q1M0_9GAMM</name>
<dbReference type="Proteomes" id="UP000280507">
    <property type="component" value="Unassembled WGS sequence"/>
</dbReference>
<sequence length="499" mass="57315">MPKWLVLLLLEFSTLLLIINAVIYWLSRSLKMKLAIKNSNETHSNNIINAANPDDDSIAYKKLVHYIDGQIQFAANSITQANIEKHDINKFKIWGTVLRAERAILLNQVSDQPQPILSRFLSSMLYALSAPKLQTTNPDELSQNLTEMQAEFYQTAELLISKESLLKHQKELNDDIRNNIDRAQKRVRQLGIKQNEEKRLELEINELKKKILMLENQQQSSSDNTANFDYNWDHPDQDQWQSKATSYLQISMLNGLSNRQKMVIDQLKSEIKRASKKNYFQSSIEAQQVAITKLERISIESHALIFQLEEELKLSSLSIESLKQDISLKDVKLAELEQQLAQSNETAIGNLQSLTATKKETFGALRAGLDTALEKNTSTNLVEQDKDAKTLERLLLESETCVTLLAQELEIAEEANEELKKQLAQTSMKENTKHLEKQRAFNKRLSQSTTTLKEKLANLATSKHHQELRVSYNKKSLECDRIQLAYSDLEMKYLRTLNK</sequence>
<keyword evidence="2" id="KW-1133">Transmembrane helix</keyword>
<accession>A0A3M8Q1M0</accession>
<evidence type="ECO:0000256" key="1">
    <source>
        <dbReference type="SAM" id="Coils"/>
    </source>
</evidence>
<comment type="caution">
    <text evidence="3">The sequence shown here is derived from an EMBL/GenBank/DDBJ whole genome shotgun (WGS) entry which is preliminary data.</text>
</comment>
<evidence type="ECO:0000256" key="2">
    <source>
        <dbReference type="SAM" id="Phobius"/>
    </source>
</evidence>
<keyword evidence="2" id="KW-0812">Transmembrane</keyword>
<feature type="coiled-coil region" evidence="1">
    <location>
        <begin position="166"/>
        <end position="224"/>
    </location>
</feature>
<proteinExistence type="predicted"/>
<dbReference type="EMBL" id="RIZG01000006">
    <property type="protein sequence ID" value="RNF50009.1"/>
    <property type="molecule type" value="Genomic_DNA"/>
</dbReference>
<feature type="coiled-coil region" evidence="1">
    <location>
        <begin position="305"/>
        <end position="346"/>
    </location>
</feature>
<feature type="coiled-coil region" evidence="1">
    <location>
        <begin position="402"/>
        <end position="432"/>
    </location>
</feature>
<protein>
    <submittedName>
        <fullName evidence="3">Uncharacterized protein</fullName>
    </submittedName>
</protein>
<keyword evidence="4" id="KW-1185">Reference proteome</keyword>
<gene>
    <name evidence="3" type="ORF">EBI00_11045</name>
</gene>
<dbReference type="AlphaFoldDB" id="A0A3M8Q1M0"/>